<dbReference type="AlphaFoldDB" id="A0A0A8YIM1"/>
<accession>A0A0A8YIM1</accession>
<protein>
    <submittedName>
        <fullName evidence="1">Uncharacterized protein</fullName>
    </submittedName>
</protein>
<name>A0A0A8YIM1_ARUDO</name>
<sequence length="29" mass="3388">MSNHDLNVEIYLRYHPHLEVCSMLLAVCS</sequence>
<proteinExistence type="predicted"/>
<reference evidence="1" key="2">
    <citation type="journal article" date="2015" name="Data Brief">
        <title>Shoot transcriptome of the giant reed, Arundo donax.</title>
        <authorList>
            <person name="Barrero R.A."/>
            <person name="Guerrero F.D."/>
            <person name="Moolhuijzen P."/>
            <person name="Goolsby J.A."/>
            <person name="Tidwell J."/>
            <person name="Bellgard S.E."/>
            <person name="Bellgard M.I."/>
        </authorList>
    </citation>
    <scope>NUCLEOTIDE SEQUENCE</scope>
    <source>
        <tissue evidence="1">Shoot tissue taken approximately 20 cm above the soil surface</tissue>
    </source>
</reference>
<reference evidence="1" key="1">
    <citation type="submission" date="2014-09" db="EMBL/GenBank/DDBJ databases">
        <authorList>
            <person name="Magalhaes I.L.F."/>
            <person name="Oliveira U."/>
            <person name="Santos F.R."/>
            <person name="Vidigal T.H.D.A."/>
            <person name="Brescovit A.D."/>
            <person name="Santos A.J."/>
        </authorList>
    </citation>
    <scope>NUCLEOTIDE SEQUENCE</scope>
    <source>
        <tissue evidence="1">Shoot tissue taken approximately 20 cm above the soil surface</tissue>
    </source>
</reference>
<evidence type="ECO:0000313" key="1">
    <source>
        <dbReference type="EMBL" id="JAD25355.1"/>
    </source>
</evidence>
<organism evidence="1">
    <name type="scientific">Arundo donax</name>
    <name type="common">Giant reed</name>
    <name type="synonym">Donax arundinaceus</name>
    <dbReference type="NCBI Taxonomy" id="35708"/>
    <lineage>
        <taxon>Eukaryota</taxon>
        <taxon>Viridiplantae</taxon>
        <taxon>Streptophyta</taxon>
        <taxon>Embryophyta</taxon>
        <taxon>Tracheophyta</taxon>
        <taxon>Spermatophyta</taxon>
        <taxon>Magnoliopsida</taxon>
        <taxon>Liliopsida</taxon>
        <taxon>Poales</taxon>
        <taxon>Poaceae</taxon>
        <taxon>PACMAD clade</taxon>
        <taxon>Arundinoideae</taxon>
        <taxon>Arundineae</taxon>
        <taxon>Arundo</taxon>
    </lineage>
</organism>
<dbReference type="EMBL" id="GBRH01272540">
    <property type="protein sequence ID" value="JAD25355.1"/>
    <property type="molecule type" value="Transcribed_RNA"/>
</dbReference>